<evidence type="ECO:0000313" key="2">
    <source>
        <dbReference type="Proteomes" id="UP001222027"/>
    </source>
</evidence>
<proteinExistence type="predicted"/>
<evidence type="ECO:0000313" key="1">
    <source>
        <dbReference type="EMBL" id="KAJ8461078.1"/>
    </source>
</evidence>
<sequence>MRRSYDFKLPTTAFTPPLFDQWKKSTKSIKNQVEKKRVFTKKTNLAVRKRQRYWQDRRKKASLTEIGEAVATRSSGALSRSVIDAGDGDQTSTKAVKLPVMKLKQCSFQNHSL</sequence>
<reference evidence="1 2" key="1">
    <citation type="submission" date="2022-12" db="EMBL/GenBank/DDBJ databases">
        <title>Chromosome-scale assembly of the Ensete ventricosum genome.</title>
        <authorList>
            <person name="Dussert Y."/>
            <person name="Stocks J."/>
            <person name="Wendawek A."/>
            <person name="Woldeyes F."/>
            <person name="Nichols R.A."/>
            <person name="Borrell J.S."/>
        </authorList>
    </citation>
    <scope>NUCLEOTIDE SEQUENCE [LARGE SCALE GENOMIC DNA]</scope>
    <source>
        <strain evidence="2">cv. Maze</strain>
        <tissue evidence="1">Seeds</tissue>
    </source>
</reference>
<organism evidence="1 2">
    <name type="scientific">Ensete ventricosum</name>
    <name type="common">Abyssinian banana</name>
    <name type="synonym">Musa ensete</name>
    <dbReference type="NCBI Taxonomy" id="4639"/>
    <lineage>
        <taxon>Eukaryota</taxon>
        <taxon>Viridiplantae</taxon>
        <taxon>Streptophyta</taxon>
        <taxon>Embryophyta</taxon>
        <taxon>Tracheophyta</taxon>
        <taxon>Spermatophyta</taxon>
        <taxon>Magnoliopsida</taxon>
        <taxon>Liliopsida</taxon>
        <taxon>Zingiberales</taxon>
        <taxon>Musaceae</taxon>
        <taxon>Ensete</taxon>
    </lineage>
</organism>
<dbReference type="Proteomes" id="UP001222027">
    <property type="component" value="Unassembled WGS sequence"/>
</dbReference>
<dbReference type="EMBL" id="JAQQAF010000009">
    <property type="protein sequence ID" value="KAJ8461078.1"/>
    <property type="molecule type" value="Genomic_DNA"/>
</dbReference>
<comment type="caution">
    <text evidence="1">The sequence shown here is derived from an EMBL/GenBank/DDBJ whole genome shotgun (WGS) entry which is preliminary data.</text>
</comment>
<accession>A0AAV8PVT4</accession>
<gene>
    <name evidence="1" type="ORF">OPV22_034004</name>
</gene>
<dbReference type="AlphaFoldDB" id="A0AAV8PVT4"/>
<keyword evidence="2" id="KW-1185">Reference proteome</keyword>
<name>A0AAV8PVT4_ENSVE</name>
<protein>
    <submittedName>
        <fullName evidence="1">Uncharacterized protein</fullName>
    </submittedName>
</protein>